<accession>A0A699H3Q7</accession>
<dbReference type="EMBL" id="BKCJ010096321">
    <property type="protein sequence ID" value="GEX22719.1"/>
    <property type="molecule type" value="Genomic_DNA"/>
</dbReference>
<reference evidence="2" key="1">
    <citation type="journal article" date="2019" name="Sci. Rep.">
        <title>Draft genome of Tanacetum cinerariifolium, the natural source of mosquito coil.</title>
        <authorList>
            <person name="Yamashiro T."/>
            <person name="Shiraishi A."/>
            <person name="Satake H."/>
            <person name="Nakayama K."/>
        </authorList>
    </citation>
    <scope>NUCLEOTIDE SEQUENCE</scope>
</reference>
<keyword evidence="2" id="KW-0548">Nucleotidyltransferase</keyword>
<proteinExistence type="predicted"/>
<protein>
    <submittedName>
        <fullName evidence="2">RNA-directed DNA polymerase, eukaryota</fullName>
    </submittedName>
</protein>
<sequence length="206" mass="23005">MVFKVDFEKAFDSIQWDYLHDILKMFGFGDKWCGWINGCLNSAMGSVLVNESPTSEFQFHKGLKQGHPLSPFLSFLIVESSHLSFSKVRNACLFLGIPIDSSLTLSYIFFTDDAIFVGKCNSLNIRTIVNVFECFYLASRLKININKSKLIGIGTRREEVDATAITIGCLIFTTPFVYLGVKVGGGMSTIKSWDKVVAKLSSRLSK</sequence>
<dbReference type="SUPFAM" id="SSF56672">
    <property type="entry name" value="DNA/RNA polymerases"/>
    <property type="match status" value="1"/>
</dbReference>
<dbReference type="PANTHER" id="PTHR33116:SF78">
    <property type="entry name" value="OS12G0587133 PROTEIN"/>
    <property type="match status" value="1"/>
</dbReference>
<evidence type="ECO:0000259" key="1">
    <source>
        <dbReference type="PROSITE" id="PS50878"/>
    </source>
</evidence>
<gene>
    <name evidence="2" type="ORF">Tci_294694</name>
</gene>
<name>A0A699H3Q7_TANCI</name>
<evidence type="ECO:0000313" key="2">
    <source>
        <dbReference type="EMBL" id="GEX22719.1"/>
    </source>
</evidence>
<dbReference type="GO" id="GO:0003964">
    <property type="term" value="F:RNA-directed DNA polymerase activity"/>
    <property type="evidence" value="ECO:0007669"/>
    <property type="project" value="UniProtKB-KW"/>
</dbReference>
<keyword evidence="2" id="KW-0808">Transferase</keyword>
<feature type="domain" description="Reverse transcriptase" evidence="1">
    <location>
        <begin position="1"/>
        <end position="183"/>
    </location>
</feature>
<comment type="caution">
    <text evidence="2">The sequence shown here is derived from an EMBL/GenBank/DDBJ whole genome shotgun (WGS) entry which is preliminary data.</text>
</comment>
<keyword evidence="2" id="KW-0695">RNA-directed DNA polymerase</keyword>
<organism evidence="2">
    <name type="scientific">Tanacetum cinerariifolium</name>
    <name type="common">Dalmatian daisy</name>
    <name type="synonym">Chrysanthemum cinerariifolium</name>
    <dbReference type="NCBI Taxonomy" id="118510"/>
    <lineage>
        <taxon>Eukaryota</taxon>
        <taxon>Viridiplantae</taxon>
        <taxon>Streptophyta</taxon>
        <taxon>Embryophyta</taxon>
        <taxon>Tracheophyta</taxon>
        <taxon>Spermatophyta</taxon>
        <taxon>Magnoliopsida</taxon>
        <taxon>eudicotyledons</taxon>
        <taxon>Gunneridae</taxon>
        <taxon>Pentapetalae</taxon>
        <taxon>asterids</taxon>
        <taxon>campanulids</taxon>
        <taxon>Asterales</taxon>
        <taxon>Asteraceae</taxon>
        <taxon>Asteroideae</taxon>
        <taxon>Anthemideae</taxon>
        <taxon>Anthemidinae</taxon>
        <taxon>Tanacetum</taxon>
    </lineage>
</organism>
<dbReference type="InterPro" id="IPR043502">
    <property type="entry name" value="DNA/RNA_pol_sf"/>
</dbReference>
<dbReference type="PANTHER" id="PTHR33116">
    <property type="entry name" value="REVERSE TRANSCRIPTASE ZINC-BINDING DOMAIN-CONTAINING PROTEIN-RELATED-RELATED"/>
    <property type="match status" value="1"/>
</dbReference>
<dbReference type="AlphaFoldDB" id="A0A699H3Q7"/>
<dbReference type="Pfam" id="PF00078">
    <property type="entry name" value="RVT_1"/>
    <property type="match status" value="1"/>
</dbReference>
<dbReference type="InterPro" id="IPR000477">
    <property type="entry name" value="RT_dom"/>
</dbReference>
<dbReference type="PROSITE" id="PS50878">
    <property type="entry name" value="RT_POL"/>
    <property type="match status" value="1"/>
</dbReference>